<feature type="compositionally biased region" description="Basic and acidic residues" evidence="10">
    <location>
        <begin position="61"/>
        <end position="80"/>
    </location>
</feature>
<proteinExistence type="inferred from homology"/>
<feature type="compositionally biased region" description="Low complexity" evidence="10">
    <location>
        <begin position="207"/>
        <end position="231"/>
    </location>
</feature>
<organism evidence="12 13">
    <name type="scientific">Shewanella khirikhana</name>
    <dbReference type="NCBI Taxonomy" id="1965282"/>
    <lineage>
        <taxon>Bacteria</taxon>
        <taxon>Pseudomonadati</taxon>
        <taxon>Pseudomonadota</taxon>
        <taxon>Gammaproteobacteria</taxon>
        <taxon>Alteromonadales</taxon>
        <taxon>Shewanellaceae</taxon>
        <taxon>Shewanella</taxon>
    </lineage>
</organism>
<feature type="region of interest" description="Disordered" evidence="10">
    <location>
        <begin position="31"/>
        <end position="162"/>
    </location>
</feature>
<evidence type="ECO:0000256" key="10">
    <source>
        <dbReference type="SAM" id="MobiDB-lite"/>
    </source>
</evidence>
<dbReference type="InterPro" id="IPR036765">
    <property type="entry name" value="ZipA_FtsZ-bd_C_sf"/>
</dbReference>
<gene>
    <name evidence="8 12" type="primary">zipA</name>
    <name evidence="12" type="ORF">STH12_01158</name>
</gene>
<evidence type="ECO:0000256" key="4">
    <source>
        <dbReference type="ARBA" id="ARBA00022692"/>
    </source>
</evidence>
<accession>A0ABM7D1L1</accession>
<evidence type="ECO:0000256" key="3">
    <source>
        <dbReference type="ARBA" id="ARBA00022618"/>
    </source>
</evidence>
<keyword evidence="2 8" id="KW-0997">Cell inner membrane</keyword>
<protein>
    <recommendedName>
        <fullName evidence="8 9">Cell division protein ZipA</fullName>
    </recommendedName>
</protein>
<sequence length="370" mass="40714">MEDLQLVLFVLGAIAIIAVLVHGFWSIRKQQPRAIKESSRNPYAMSPGRRDAEGFDADGIGEVRVRKVHADDKPSQDTHAEPAQPAFTKARRKQTAVEPSVAESSVSQPSVSELSGAQYGAAHTEESRSDVDNAPEFALNDEPKVRRSKERQEPVFGQQQAAGDQVQLGLLDDLPEPQQAADYQGYDEDDDDLMRGHSSAATETVYAQQAQEQSQPVQSQPAQQVQPQQEEALPDPRDVLVLHVVAREGQVLAGAELLPCLLELNFKYGEMEIFHRHEDNAGTGKVLFSLANMLKPGVFDPDTMEQFSTHGIVLFMTLPCHGEAVMNFSLMLNSACQLADDLDALVLDGQRQLWSDSTKAQYLARIRASA</sequence>
<comment type="subunit">
    <text evidence="8">Interacts with FtsZ via their C-terminal domains.</text>
</comment>
<dbReference type="SUPFAM" id="SSF64383">
    <property type="entry name" value="Cell-division protein ZipA, C-terminal domain"/>
    <property type="match status" value="1"/>
</dbReference>
<dbReference type="InterPro" id="IPR011919">
    <property type="entry name" value="Cell_div_ZipA"/>
</dbReference>
<keyword evidence="5 8" id="KW-1133">Transmembrane helix</keyword>
<feature type="compositionally biased region" description="Basic and acidic residues" evidence="10">
    <location>
        <begin position="141"/>
        <end position="153"/>
    </location>
</feature>
<comment type="similarity">
    <text evidence="8 9">Belongs to the ZipA family.</text>
</comment>
<keyword evidence="4 8" id="KW-0812">Transmembrane</keyword>
<evidence type="ECO:0000256" key="1">
    <source>
        <dbReference type="ARBA" id="ARBA00022475"/>
    </source>
</evidence>
<dbReference type="PANTHER" id="PTHR38685">
    <property type="entry name" value="CELL DIVISION PROTEIN ZIPA"/>
    <property type="match status" value="1"/>
</dbReference>
<evidence type="ECO:0000256" key="9">
    <source>
        <dbReference type="RuleBase" id="RU003612"/>
    </source>
</evidence>
<feature type="transmembrane region" description="Helical" evidence="8">
    <location>
        <begin position="6"/>
        <end position="27"/>
    </location>
</feature>
<keyword evidence="6 8" id="KW-0472">Membrane</keyword>
<dbReference type="NCBIfam" id="TIGR02205">
    <property type="entry name" value="septum_zipA"/>
    <property type="match status" value="1"/>
</dbReference>
<comment type="subcellular location">
    <subcellularLocation>
        <location evidence="8">Cell inner membrane</location>
        <topology evidence="8">Single-pass type I membrane protein</topology>
    </subcellularLocation>
    <text evidence="8">Localizes to the Z ring in an FtsZ-dependent manner.</text>
</comment>
<dbReference type="HAMAP" id="MF_00509">
    <property type="entry name" value="ZipA"/>
    <property type="match status" value="1"/>
</dbReference>
<dbReference type="SMART" id="SM00771">
    <property type="entry name" value="ZipA_C"/>
    <property type="match status" value="1"/>
</dbReference>
<keyword evidence="7 8" id="KW-0131">Cell cycle</keyword>
<name>A0ABM7D1L1_9GAMM</name>
<evidence type="ECO:0000256" key="6">
    <source>
        <dbReference type="ARBA" id="ARBA00023136"/>
    </source>
</evidence>
<feature type="region of interest" description="Disordered" evidence="10">
    <location>
        <begin position="200"/>
        <end position="232"/>
    </location>
</feature>
<comment type="function">
    <text evidence="8 9">Essential cell division protein that stabilizes the FtsZ protofilaments by cross-linking them and that serves as a cytoplasmic membrane anchor for the Z ring. Also required for the recruitment to the septal ring of downstream cell division proteins.</text>
</comment>
<evidence type="ECO:0000256" key="8">
    <source>
        <dbReference type="HAMAP-Rule" id="MF_00509"/>
    </source>
</evidence>
<reference evidence="13" key="1">
    <citation type="submission" date="2017-03" db="EMBL/GenBank/DDBJ databases">
        <title>Full genome sequence of a non-lethal Shewanella isolate that potentiates virulence of Vibio parahaemolyticus causing acute hepatopancreatic necrosis disease (AHPND) in shrimp.</title>
        <authorList>
            <person name="Prachumwat A."/>
            <person name="Sritunyalucksana K."/>
        </authorList>
    </citation>
    <scope>NUCLEOTIDE SEQUENCE [LARGE SCALE GENOMIC DNA]</scope>
    <source>
        <strain evidence="13">TH2012</strain>
    </source>
</reference>
<evidence type="ECO:0000256" key="5">
    <source>
        <dbReference type="ARBA" id="ARBA00022989"/>
    </source>
</evidence>
<dbReference type="EMBL" id="CP020373">
    <property type="protein sequence ID" value="AZQ10294.1"/>
    <property type="molecule type" value="Genomic_DNA"/>
</dbReference>
<dbReference type="GO" id="GO:0051301">
    <property type="term" value="P:cell division"/>
    <property type="evidence" value="ECO:0007669"/>
    <property type="project" value="UniProtKB-KW"/>
</dbReference>
<dbReference type="Gene3D" id="3.30.1400.10">
    <property type="entry name" value="ZipA, C-terminal FtsZ-binding domain"/>
    <property type="match status" value="1"/>
</dbReference>
<evidence type="ECO:0000259" key="11">
    <source>
        <dbReference type="SMART" id="SM00771"/>
    </source>
</evidence>
<feature type="compositionally biased region" description="Low complexity" evidence="10">
    <location>
        <begin position="96"/>
        <end position="115"/>
    </location>
</feature>
<dbReference type="PANTHER" id="PTHR38685:SF1">
    <property type="entry name" value="CELL DIVISION PROTEIN ZIPA"/>
    <property type="match status" value="1"/>
</dbReference>
<evidence type="ECO:0000313" key="12">
    <source>
        <dbReference type="EMBL" id="AZQ10294.1"/>
    </source>
</evidence>
<dbReference type="Proteomes" id="UP000278437">
    <property type="component" value="Chromosome"/>
</dbReference>
<feature type="domain" description="ZipA C-terminal FtsZ-binding" evidence="11">
    <location>
        <begin position="236"/>
        <end position="366"/>
    </location>
</feature>
<evidence type="ECO:0000256" key="2">
    <source>
        <dbReference type="ARBA" id="ARBA00022519"/>
    </source>
</evidence>
<evidence type="ECO:0000313" key="13">
    <source>
        <dbReference type="Proteomes" id="UP000278437"/>
    </source>
</evidence>
<keyword evidence="3 8" id="KW-0132">Cell division</keyword>
<dbReference type="InterPro" id="IPR007449">
    <property type="entry name" value="ZipA_FtsZ-bd_C"/>
</dbReference>
<dbReference type="RefSeq" id="WP_126166671.1">
    <property type="nucleotide sequence ID" value="NZ_CP020373.1"/>
</dbReference>
<keyword evidence="13" id="KW-1185">Reference proteome</keyword>
<dbReference type="Pfam" id="PF04354">
    <property type="entry name" value="ZipA_C"/>
    <property type="match status" value="1"/>
</dbReference>
<evidence type="ECO:0000256" key="7">
    <source>
        <dbReference type="ARBA" id="ARBA00023306"/>
    </source>
</evidence>
<keyword evidence="1 8" id="KW-1003">Cell membrane</keyword>